<gene>
    <name evidence="1" type="ORF">PoB_002088500</name>
</gene>
<organism evidence="1 2">
    <name type="scientific">Plakobranchus ocellatus</name>
    <dbReference type="NCBI Taxonomy" id="259542"/>
    <lineage>
        <taxon>Eukaryota</taxon>
        <taxon>Metazoa</taxon>
        <taxon>Spiralia</taxon>
        <taxon>Lophotrochozoa</taxon>
        <taxon>Mollusca</taxon>
        <taxon>Gastropoda</taxon>
        <taxon>Heterobranchia</taxon>
        <taxon>Euthyneura</taxon>
        <taxon>Panpulmonata</taxon>
        <taxon>Sacoglossa</taxon>
        <taxon>Placobranchoidea</taxon>
        <taxon>Plakobranchidae</taxon>
        <taxon>Plakobranchus</taxon>
    </lineage>
</organism>
<keyword evidence="2" id="KW-1185">Reference proteome</keyword>
<sequence>MDKLQTYYDRAIRQNSTVEEMKTAIQASLHHCFSTDATPRHNFCPSGPDSWCFFKSAQATGEPPGPHASRMRTQLDHALLHEHLQPIYNRLSDNELLSLCLRHATNIANESLHSVIWSKCSKTKFASAK</sequence>
<dbReference type="AlphaFoldDB" id="A0AAV3ZGV0"/>
<name>A0AAV3ZGV0_9GAST</name>
<dbReference type="Proteomes" id="UP000735302">
    <property type="component" value="Unassembled WGS sequence"/>
</dbReference>
<comment type="caution">
    <text evidence="1">The sequence shown here is derived from an EMBL/GenBank/DDBJ whole genome shotgun (WGS) entry which is preliminary data.</text>
</comment>
<protein>
    <submittedName>
        <fullName evidence="1">Uncharacterized protein</fullName>
    </submittedName>
</protein>
<accession>A0AAV3ZGV0</accession>
<reference evidence="1 2" key="1">
    <citation type="journal article" date="2021" name="Elife">
        <title>Chloroplast acquisition without the gene transfer in kleptoplastic sea slugs, Plakobranchus ocellatus.</title>
        <authorList>
            <person name="Maeda T."/>
            <person name="Takahashi S."/>
            <person name="Yoshida T."/>
            <person name="Shimamura S."/>
            <person name="Takaki Y."/>
            <person name="Nagai Y."/>
            <person name="Toyoda A."/>
            <person name="Suzuki Y."/>
            <person name="Arimoto A."/>
            <person name="Ishii H."/>
            <person name="Satoh N."/>
            <person name="Nishiyama T."/>
            <person name="Hasebe M."/>
            <person name="Maruyama T."/>
            <person name="Minagawa J."/>
            <person name="Obokata J."/>
            <person name="Shigenobu S."/>
        </authorList>
    </citation>
    <scope>NUCLEOTIDE SEQUENCE [LARGE SCALE GENOMIC DNA]</scope>
</reference>
<proteinExistence type="predicted"/>
<dbReference type="EMBL" id="BLXT01002452">
    <property type="protein sequence ID" value="GFN94379.1"/>
    <property type="molecule type" value="Genomic_DNA"/>
</dbReference>
<evidence type="ECO:0000313" key="2">
    <source>
        <dbReference type="Proteomes" id="UP000735302"/>
    </source>
</evidence>
<evidence type="ECO:0000313" key="1">
    <source>
        <dbReference type="EMBL" id="GFN94379.1"/>
    </source>
</evidence>